<name>A0ABW3VTW0_9PSEU</name>
<feature type="region of interest" description="Disordered" evidence="1">
    <location>
        <begin position="354"/>
        <end position="383"/>
    </location>
</feature>
<dbReference type="NCBIfam" id="TIGR01537">
    <property type="entry name" value="portal_HK97"/>
    <property type="match status" value="1"/>
</dbReference>
<proteinExistence type="predicted"/>
<dbReference type="Proteomes" id="UP001597182">
    <property type="component" value="Unassembled WGS sequence"/>
</dbReference>
<dbReference type="Gene3D" id="1.20.1270.210">
    <property type="match status" value="1"/>
</dbReference>
<keyword evidence="3" id="KW-1185">Reference proteome</keyword>
<evidence type="ECO:0000256" key="1">
    <source>
        <dbReference type="SAM" id="MobiDB-lite"/>
    </source>
</evidence>
<dbReference type="Gene3D" id="3.40.140.120">
    <property type="match status" value="1"/>
</dbReference>
<gene>
    <name evidence="2" type="ORF">ACFQ34_33880</name>
</gene>
<dbReference type="EMBL" id="JBHTMB010000395">
    <property type="protein sequence ID" value="MFD1238292.1"/>
    <property type="molecule type" value="Genomic_DNA"/>
</dbReference>
<sequence length="383" mass="41593">MSLFSGLTTRALSYQDVWGAGSSPQGMSEGRALRLGAVYAAVQLIANGVAALPLHEYREDSAGAREPVARQPLFVTDPTEFGTPFDWKFQAVSSLALRGNAYGLPTGFDGLGRITRCEWLHPDDVSLNGDDDVKWWRGRAPEWLVDGRPTALIHLRNFLLPGRVKGLSPIGAFRTLIDTGLEAQQYGRDWFRNGSVPAGVLETDQPIRQGDAKILKQRFAEAAAGHGVVTLGRGTKYRPISVAPEEAQFLQTIQATATTIAAIFNVSPEDIGGETGGTLTYNTDETRAARLARTTLRPYMARVEEGISAVRPPGRVVRFNADASLRAETLARYQAHSLGLRDGWLSRDEVRAIEDMPPLPNGEGSKYQVQPGPTPPVKEGTTS</sequence>
<dbReference type="InterPro" id="IPR006427">
    <property type="entry name" value="Portal_HK97"/>
</dbReference>
<dbReference type="Gene3D" id="3.30.1120.70">
    <property type="match status" value="1"/>
</dbReference>
<dbReference type="InterPro" id="IPR006944">
    <property type="entry name" value="Phage/GTA_portal"/>
</dbReference>
<accession>A0ABW3VTW0</accession>
<dbReference type="Pfam" id="PF04860">
    <property type="entry name" value="Phage_portal"/>
    <property type="match status" value="1"/>
</dbReference>
<evidence type="ECO:0000313" key="3">
    <source>
        <dbReference type="Proteomes" id="UP001597182"/>
    </source>
</evidence>
<reference evidence="3" key="1">
    <citation type="journal article" date="2019" name="Int. J. Syst. Evol. Microbiol.">
        <title>The Global Catalogue of Microorganisms (GCM) 10K type strain sequencing project: providing services to taxonomists for standard genome sequencing and annotation.</title>
        <authorList>
            <consortium name="The Broad Institute Genomics Platform"/>
            <consortium name="The Broad Institute Genome Sequencing Center for Infectious Disease"/>
            <person name="Wu L."/>
            <person name="Ma J."/>
        </authorList>
    </citation>
    <scope>NUCLEOTIDE SEQUENCE [LARGE SCALE GENOMIC DNA]</scope>
    <source>
        <strain evidence="3">CCUG 49018</strain>
    </source>
</reference>
<dbReference type="RefSeq" id="WP_346090508.1">
    <property type="nucleotide sequence ID" value="NZ_BAABKS010000012.1"/>
</dbReference>
<comment type="caution">
    <text evidence="2">The sequence shown here is derived from an EMBL/GenBank/DDBJ whole genome shotgun (WGS) entry which is preliminary data.</text>
</comment>
<evidence type="ECO:0000313" key="2">
    <source>
        <dbReference type="EMBL" id="MFD1238292.1"/>
    </source>
</evidence>
<organism evidence="2 3">
    <name type="scientific">Pseudonocardia benzenivorans</name>
    <dbReference type="NCBI Taxonomy" id="228005"/>
    <lineage>
        <taxon>Bacteria</taxon>
        <taxon>Bacillati</taxon>
        <taxon>Actinomycetota</taxon>
        <taxon>Actinomycetes</taxon>
        <taxon>Pseudonocardiales</taxon>
        <taxon>Pseudonocardiaceae</taxon>
        <taxon>Pseudonocardia</taxon>
    </lineage>
</organism>
<protein>
    <submittedName>
        <fullName evidence="2">Phage portal protein</fullName>
    </submittedName>
</protein>